<organism evidence="8 9">
    <name type="scientific">Megalurothrips usitatus</name>
    <name type="common">bean blossom thrips</name>
    <dbReference type="NCBI Taxonomy" id="439358"/>
    <lineage>
        <taxon>Eukaryota</taxon>
        <taxon>Metazoa</taxon>
        <taxon>Ecdysozoa</taxon>
        <taxon>Arthropoda</taxon>
        <taxon>Hexapoda</taxon>
        <taxon>Insecta</taxon>
        <taxon>Pterygota</taxon>
        <taxon>Neoptera</taxon>
        <taxon>Paraneoptera</taxon>
        <taxon>Thysanoptera</taxon>
        <taxon>Terebrantia</taxon>
        <taxon>Thripoidea</taxon>
        <taxon>Thripidae</taxon>
        <taxon>Megalurothrips</taxon>
    </lineage>
</organism>
<feature type="compositionally biased region" description="Low complexity" evidence="5">
    <location>
        <begin position="446"/>
        <end position="458"/>
    </location>
</feature>
<dbReference type="GO" id="GO:0005080">
    <property type="term" value="F:protein kinase C binding"/>
    <property type="evidence" value="ECO:0007669"/>
    <property type="project" value="TreeGrafter"/>
</dbReference>
<proteinExistence type="predicted"/>
<protein>
    <recommendedName>
        <fullName evidence="10">Protein ref(2)P</fullName>
    </recommendedName>
</protein>
<keyword evidence="9" id="KW-1185">Reference proteome</keyword>
<dbReference type="Proteomes" id="UP001075354">
    <property type="component" value="Chromosome 7"/>
</dbReference>
<dbReference type="PROSITE" id="PS51745">
    <property type="entry name" value="PB1"/>
    <property type="match status" value="1"/>
</dbReference>
<evidence type="ECO:0000259" key="7">
    <source>
        <dbReference type="PROSITE" id="PS51745"/>
    </source>
</evidence>
<feature type="domain" description="PB1" evidence="7">
    <location>
        <begin position="22"/>
        <end position="111"/>
    </location>
</feature>
<dbReference type="GO" id="GO:0008270">
    <property type="term" value="F:zinc ion binding"/>
    <property type="evidence" value="ECO:0007669"/>
    <property type="project" value="UniProtKB-KW"/>
</dbReference>
<dbReference type="EMBL" id="JAPTSV010000007">
    <property type="protein sequence ID" value="KAJ1526174.1"/>
    <property type="molecule type" value="Genomic_DNA"/>
</dbReference>
<dbReference type="AlphaFoldDB" id="A0AAV7XNG5"/>
<dbReference type="InterPro" id="IPR000270">
    <property type="entry name" value="PB1_dom"/>
</dbReference>
<dbReference type="SMART" id="SM00666">
    <property type="entry name" value="PB1"/>
    <property type="match status" value="1"/>
</dbReference>
<dbReference type="Gene3D" id="3.30.60.90">
    <property type="match status" value="1"/>
</dbReference>
<evidence type="ECO:0000313" key="8">
    <source>
        <dbReference type="EMBL" id="KAJ1526174.1"/>
    </source>
</evidence>
<dbReference type="Gene3D" id="3.10.20.90">
    <property type="entry name" value="Phosphatidylinositol 3-kinase Catalytic Subunit, Chain A, domain 1"/>
    <property type="match status" value="1"/>
</dbReference>
<dbReference type="GO" id="GO:0044753">
    <property type="term" value="C:amphisome"/>
    <property type="evidence" value="ECO:0007669"/>
    <property type="project" value="TreeGrafter"/>
</dbReference>
<dbReference type="Pfam" id="PF00564">
    <property type="entry name" value="PB1"/>
    <property type="match status" value="1"/>
</dbReference>
<dbReference type="InterPro" id="IPR053793">
    <property type="entry name" value="PB1-like"/>
</dbReference>
<evidence type="ECO:0000256" key="5">
    <source>
        <dbReference type="SAM" id="MobiDB-lite"/>
    </source>
</evidence>
<dbReference type="Pfam" id="PF00569">
    <property type="entry name" value="ZZ"/>
    <property type="match status" value="1"/>
</dbReference>
<keyword evidence="1" id="KW-0479">Metal-binding</keyword>
<dbReference type="PROSITE" id="PS50135">
    <property type="entry name" value="ZF_ZZ_2"/>
    <property type="match status" value="1"/>
</dbReference>
<evidence type="ECO:0000256" key="1">
    <source>
        <dbReference type="ARBA" id="ARBA00022723"/>
    </source>
</evidence>
<dbReference type="SUPFAM" id="SSF57850">
    <property type="entry name" value="RING/U-box"/>
    <property type="match status" value="1"/>
</dbReference>
<keyword evidence="2 4" id="KW-0863">Zinc-finger</keyword>
<name>A0AAV7XNG5_9NEOP</name>
<keyword evidence="3" id="KW-0862">Zinc</keyword>
<feature type="compositionally biased region" description="Polar residues" evidence="5">
    <location>
        <begin position="417"/>
        <end position="437"/>
    </location>
</feature>
<dbReference type="CDD" id="cd02340">
    <property type="entry name" value="ZZ_NBR1_like"/>
    <property type="match status" value="1"/>
</dbReference>
<evidence type="ECO:0008006" key="10">
    <source>
        <dbReference type="Google" id="ProtNLM"/>
    </source>
</evidence>
<comment type="caution">
    <text evidence="8">The sequence shown here is derived from an EMBL/GenBank/DDBJ whole genome shotgun (WGS) entry which is preliminary data.</text>
</comment>
<dbReference type="InterPro" id="IPR052260">
    <property type="entry name" value="Autophagy_Rcpt_SigReg"/>
</dbReference>
<dbReference type="GO" id="GO:0016235">
    <property type="term" value="C:aggresome"/>
    <property type="evidence" value="ECO:0007669"/>
    <property type="project" value="TreeGrafter"/>
</dbReference>
<evidence type="ECO:0000256" key="3">
    <source>
        <dbReference type="ARBA" id="ARBA00022833"/>
    </source>
</evidence>
<reference evidence="8" key="1">
    <citation type="submission" date="2022-12" db="EMBL/GenBank/DDBJ databases">
        <title>Chromosome-level genome assembly of the bean flower thrips Megalurothrips usitatus.</title>
        <authorList>
            <person name="Ma L."/>
            <person name="Liu Q."/>
            <person name="Li H."/>
            <person name="Cai W."/>
        </authorList>
    </citation>
    <scope>NUCLEOTIDE SEQUENCE</scope>
    <source>
        <strain evidence="8">Cailab_2022a</strain>
    </source>
</reference>
<feature type="region of interest" description="Disordered" evidence="5">
    <location>
        <begin position="389"/>
        <end position="472"/>
    </location>
</feature>
<dbReference type="PANTHER" id="PTHR15090:SF0">
    <property type="entry name" value="SEQUESTOSOME-1"/>
    <property type="match status" value="1"/>
</dbReference>
<accession>A0AAV7XNG5</accession>
<feature type="region of interest" description="Disordered" evidence="5">
    <location>
        <begin position="137"/>
        <end position="159"/>
    </location>
</feature>
<dbReference type="SMART" id="SM00291">
    <property type="entry name" value="ZnF_ZZ"/>
    <property type="match status" value="1"/>
</dbReference>
<feature type="domain" description="ZZ-type" evidence="6">
    <location>
        <begin position="175"/>
        <end position="225"/>
    </location>
</feature>
<sequence>MASTTDSAAPSTAAAAAQAAGSVSFKAYLMAKGSDKPKEVRRFGMEQNEVTSFELLKSKIRQVFPSLAATEFSISWKDFEDDEVVISSNEELLTALTESSDRVRRLYITAKSPVCLQTSFQWKPNAIVVEQVKPVEVHDSNEDDDDEEEEEVPFTPPGSKRSWYSSLRAANTKFHPNVYCDGCERHVYGHRYKCLECDDFDLCHDCETQMLHKDHIMLRIPLAMNHYTKLNNFTKSMRYMMDTLHKIDRRVKKQARRMHKIYDDNSQECCSGGVATDEACDHGSKRCKRDEKEKAKEQLKREYKEFKSSCHADLADQGTGADGSGSAAGKRCPFPGGILNSFLNPQTLGNFLNPENLNTLQQIFEHMSPVPEHLLQEVAQNLADVKLSDQAAPKEAPTSQTENPFAKKTAATDGAGPSTSSQADKSQPQPSAEQEVSAQPDVNVAGGSLPQSGRSSRSSSEEADAEGWTVVDEQSPSQLFASTEAAAAAASAASAAAAAAASAAAAAAMYPKLPRVEPTPVAAVEAPQVFYHPDPDVNRCLIALAEMGYGTDQQMINLAVEYKGNVSRVLNVLLS</sequence>
<dbReference type="InterPro" id="IPR000433">
    <property type="entry name" value="Znf_ZZ"/>
</dbReference>
<dbReference type="SUPFAM" id="SSF54277">
    <property type="entry name" value="CAD &amp; PB1 domains"/>
    <property type="match status" value="1"/>
</dbReference>
<dbReference type="GO" id="GO:0035973">
    <property type="term" value="P:aggrephagy"/>
    <property type="evidence" value="ECO:0007669"/>
    <property type="project" value="TreeGrafter"/>
</dbReference>
<dbReference type="InterPro" id="IPR043145">
    <property type="entry name" value="Znf_ZZ_sf"/>
</dbReference>
<gene>
    <name evidence="8" type="ORF">ONE63_009333</name>
</gene>
<evidence type="ECO:0000256" key="2">
    <source>
        <dbReference type="ARBA" id="ARBA00022771"/>
    </source>
</evidence>
<evidence type="ECO:0000256" key="4">
    <source>
        <dbReference type="PROSITE-ProRule" id="PRU00228"/>
    </source>
</evidence>
<dbReference type="GO" id="GO:0070530">
    <property type="term" value="F:K63-linked polyubiquitin modification-dependent protein binding"/>
    <property type="evidence" value="ECO:0007669"/>
    <property type="project" value="TreeGrafter"/>
</dbReference>
<evidence type="ECO:0000313" key="9">
    <source>
        <dbReference type="Proteomes" id="UP001075354"/>
    </source>
</evidence>
<dbReference type="GO" id="GO:0000423">
    <property type="term" value="P:mitophagy"/>
    <property type="evidence" value="ECO:0007669"/>
    <property type="project" value="TreeGrafter"/>
</dbReference>
<feature type="compositionally biased region" description="Acidic residues" evidence="5">
    <location>
        <begin position="141"/>
        <end position="152"/>
    </location>
</feature>
<evidence type="ECO:0000259" key="6">
    <source>
        <dbReference type="PROSITE" id="PS50135"/>
    </source>
</evidence>
<dbReference type="GO" id="GO:0007032">
    <property type="term" value="P:endosome organization"/>
    <property type="evidence" value="ECO:0007669"/>
    <property type="project" value="TreeGrafter"/>
</dbReference>
<dbReference type="PANTHER" id="PTHR15090">
    <property type="entry name" value="SEQUESTOSOME 1-RELATED"/>
    <property type="match status" value="1"/>
</dbReference>
<dbReference type="FunFam" id="3.10.20.90:FF:000320">
    <property type="entry name" value="Predicted protein"/>
    <property type="match status" value="1"/>
</dbReference>
<dbReference type="PROSITE" id="PS01357">
    <property type="entry name" value="ZF_ZZ_1"/>
    <property type="match status" value="1"/>
</dbReference>